<dbReference type="EMBL" id="BARV01021008">
    <property type="protein sequence ID" value="GAI19318.1"/>
    <property type="molecule type" value="Genomic_DNA"/>
</dbReference>
<feature type="compositionally biased region" description="Basic and acidic residues" evidence="1">
    <location>
        <begin position="1"/>
        <end position="13"/>
    </location>
</feature>
<dbReference type="AlphaFoldDB" id="X1LJP2"/>
<dbReference type="GO" id="GO:0004252">
    <property type="term" value="F:serine-type endopeptidase activity"/>
    <property type="evidence" value="ECO:0007669"/>
    <property type="project" value="InterPro"/>
</dbReference>
<dbReference type="InterPro" id="IPR019533">
    <property type="entry name" value="Peptidase_S26"/>
</dbReference>
<sequence length="72" mass="8315">MSEGKTEKSSSEKRARRKKDRAAEIADTFEWLITAFILAFVFRAFVMEAFRIPTGSMADTLKGAHFRLRCRQ</sequence>
<evidence type="ECO:0000313" key="4">
    <source>
        <dbReference type="EMBL" id="GAI19318.1"/>
    </source>
</evidence>
<protein>
    <recommendedName>
        <fullName evidence="3">Peptidase S26 domain-containing protein</fullName>
    </recommendedName>
</protein>
<feature type="non-terminal residue" evidence="4">
    <location>
        <position position="72"/>
    </location>
</feature>
<evidence type="ECO:0000256" key="2">
    <source>
        <dbReference type="SAM" id="Phobius"/>
    </source>
</evidence>
<feature type="transmembrane region" description="Helical" evidence="2">
    <location>
        <begin position="21"/>
        <end position="46"/>
    </location>
</feature>
<feature type="region of interest" description="Disordered" evidence="1">
    <location>
        <begin position="1"/>
        <end position="22"/>
    </location>
</feature>
<comment type="caution">
    <text evidence="4">The sequence shown here is derived from an EMBL/GenBank/DDBJ whole genome shotgun (WGS) entry which is preliminary data.</text>
</comment>
<keyword evidence="2" id="KW-0812">Transmembrane</keyword>
<name>X1LJP2_9ZZZZ</name>
<accession>X1LJP2</accession>
<reference evidence="4" key="1">
    <citation type="journal article" date="2014" name="Front. Microbiol.">
        <title>High frequency of phylogenetically diverse reductive dehalogenase-homologous genes in deep subseafloor sedimentary metagenomes.</title>
        <authorList>
            <person name="Kawai M."/>
            <person name="Futagami T."/>
            <person name="Toyoda A."/>
            <person name="Takaki Y."/>
            <person name="Nishi S."/>
            <person name="Hori S."/>
            <person name="Arai W."/>
            <person name="Tsubouchi T."/>
            <person name="Morono Y."/>
            <person name="Uchiyama I."/>
            <person name="Ito T."/>
            <person name="Fujiyama A."/>
            <person name="Inagaki F."/>
            <person name="Takami H."/>
        </authorList>
    </citation>
    <scope>NUCLEOTIDE SEQUENCE</scope>
    <source>
        <strain evidence="4">Expedition CK06-06</strain>
    </source>
</reference>
<evidence type="ECO:0000259" key="3">
    <source>
        <dbReference type="Pfam" id="PF10502"/>
    </source>
</evidence>
<evidence type="ECO:0000256" key="1">
    <source>
        <dbReference type="SAM" id="MobiDB-lite"/>
    </source>
</evidence>
<keyword evidence="2" id="KW-1133">Transmembrane helix</keyword>
<gene>
    <name evidence="4" type="ORF">S06H3_34911</name>
</gene>
<feature type="domain" description="Peptidase S26" evidence="3">
    <location>
        <begin position="27"/>
        <end position="66"/>
    </location>
</feature>
<organism evidence="4">
    <name type="scientific">marine sediment metagenome</name>
    <dbReference type="NCBI Taxonomy" id="412755"/>
    <lineage>
        <taxon>unclassified sequences</taxon>
        <taxon>metagenomes</taxon>
        <taxon>ecological metagenomes</taxon>
    </lineage>
</organism>
<proteinExistence type="predicted"/>
<keyword evidence="2" id="KW-0472">Membrane</keyword>
<dbReference type="Pfam" id="PF10502">
    <property type="entry name" value="Peptidase_S26"/>
    <property type="match status" value="1"/>
</dbReference>
<dbReference type="GO" id="GO:0006465">
    <property type="term" value="P:signal peptide processing"/>
    <property type="evidence" value="ECO:0007669"/>
    <property type="project" value="InterPro"/>
</dbReference>